<keyword evidence="5" id="KW-0547">Nucleotide-binding</keyword>
<evidence type="ECO:0000256" key="6">
    <source>
        <dbReference type="ARBA" id="ARBA00022840"/>
    </source>
</evidence>
<gene>
    <name evidence="9" type="ORF">H6A34_12695</name>
</gene>
<dbReference type="InterPro" id="IPR004562">
    <property type="entry name" value="LipoylTrfase_LipoateP_Ligase"/>
</dbReference>
<evidence type="ECO:0000259" key="8">
    <source>
        <dbReference type="PROSITE" id="PS51733"/>
    </source>
</evidence>
<reference evidence="9" key="1">
    <citation type="submission" date="2020-08" db="EMBL/GenBank/DDBJ databases">
        <authorList>
            <person name="Cejkova D."/>
            <person name="Kubasova T."/>
            <person name="Jahodarova E."/>
            <person name="Rychlik I."/>
        </authorList>
    </citation>
    <scope>NUCLEOTIDE SEQUENCE</scope>
    <source>
        <strain evidence="9">An824</strain>
    </source>
</reference>
<dbReference type="EC" id="6.3.1.20" evidence="3"/>
<dbReference type="SUPFAM" id="SSF82649">
    <property type="entry name" value="SufE/NifU"/>
    <property type="match status" value="1"/>
</dbReference>
<dbReference type="RefSeq" id="WP_205105821.1">
    <property type="nucleotide sequence ID" value="NZ_JACJJG010000119.1"/>
</dbReference>
<organism evidence="9 10">
    <name type="scientific">Marseilla massiliensis</name>
    <dbReference type="NCBI Taxonomy" id="1841864"/>
    <lineage>
        <taxon>Bacteria</taxon>
        <taxon>Pseudomonadati</taxon>
        <taxon>Bacteroidota</taxon>
        <taxon>Bacteroidia</taxon>
        <taxon>Bacteroidales</taxon>
        <taxon>Prevotellaceae</taxon>
        <taxon>Marseilla</taxon>
    </lineage>
</organism>
<comment type="caution">
    <text evidence="9">The sequence shown here is derived from an EMBL/GenBank/DDBJ whole genome shotgun (WGS) entry which is preliminary data.</text>
</comment>
<evidence type="ECO:0000256" key="7">
    <source>
        <dbReference type="ARBA" id="ARBA00048037"/>
    </source>
</evidence>
<evidence type="ECO:0000256" key="4">
    <source>
        <dbReference type="ARBA" id="ARBA00022598"/>
    </source>
</evidence>
<evidence type="ECO:0000256" key="5">
    <source>
        <dbReference type="ARBA" id="ARBA00022741"/>
    </source>
</evidence>
<evidence type="ECO:0000256" key="1">
    <source>
        <dbReference type="ARBA" id="ARBA00005085"/>
    </source>
</evidence>
<comment type="pathway">
    <text evidence="2">Protein modification; protein lipoylation via exogenous pathway; protein N(6)-(lipoyl)lysine from lipoate: step 1/2.</text>
</comment>
<comment type="pathway">
    <text evidence="1">Protein modification; protein lipoylation via exogenous pathway; protein N(6)-(lipoyl)lysine from lipoate: step 2/2.</text>
</comment>
<dbReference type="GO" id="GO:0009249">
    <property type="term" value="P:protein lipoylation"/>
    <property type="evidence" value="ECO:0007669"/>
    <property type="project" value="InterPro"/>
</dbReference>
<dbReference type="Pfam" id="PF21948">
    <property type="entry name" value="LplA-B_cat"/>
    <property type="match status" value="1"/>
</dbReference>
<proteinExistence type="predicted"/>
<dbReference type="PANTHER" id="PTHR12561:SF3">
    <property type="entry name" value="LIPOYLTRANSFERASE 1, MITOCHONDRIAL"/>
    <property type="match status" value="1"/>
</dbReference>
<dbReference type="SUPFAM" id="SSF55681">
    <property type="entry name" value="Class II aaRS and biotin synthetases"/>
    <property type="match status" value="1"/>
</dbReference>
<dbReference type="GO" id="GO:0017118">
    <property type="term" value="F:lipoyltransferase activity"/>
    <property type="evidence" value="ECO:0007669"/>
    <property type="project" value="TreeGrafter"/>
</dbReference>
<sequence>MLYVALPEEKIRKVSFYLAMEEFVARNVTADDCLFYWQVEPSVVFGRNQLVSNEVNVDYCRSHGIGMFRRKSGGGCVYADNDNVMFSFITGGDNVGLTFNRYMQMMVLMLRRMGVEATADGRNDILIEGRKVSGTAFYHIPGRNIVHGTMLFDTDMDNMTRSITPPGEKLASNGVDSVRRRVALLKDYIDVSIDDFKADIRRTLCDGEHVLTQADVEEIERIEREVYLSPDFIYGNNPRHTLTRRRRIDGVGELEALIDVKGTVIKSVTLNGDFFVTGDVDGGLLACLNNVVLTREAVALALPDHTEDYIMNLRKEDFVDLLCGDGD</sequence>
<dbReference type="Proteomes" id="UP000706891">
    <property type="component" value="Unassembled WGS sequence"/>
</dbReference>
<dbReference type="GO" id="GO:0005737">
    <property type="term" value="C:cytoplasm"/>
    <property type="evidence" value="ECO:0007669"/>
    <property type="project" value="TreeGrafter"/>
</dbReference>
<feature type="domain" description="BPL/LPL catalytic" evidence="8">
    <location>
        <begin position="28"/>
        <end position="212"/>
    </location>
</feature>
<dbReference type="InterPro" id="IPR004143">
    <property type="entry name" value="BPL_LPL_catalytic"/>
</dbReference>
<evidence type="ECO:0000256" key="2">
    <source>
        <dbReference type="ARBA" id="ARBA00005124"/>
    </source>
</evidence>
<dbReference type="Gene3D" id="3.30.390.50">
    <property type="entry name" value="CO dehydrogenase flavoprotein, C-terminal domain"/>
    <property type="match status" value="1"/>
</dbReference>
<evidence type="ECO:0000313" key="10">
    <source>
        <dbReference type="Proteomes" id="UP000706891"/>
    </source>
</evidence>
<dbReference type="GO" id="GO:0016979">
    <property type="term" value="F:lipoate-protein ligase activity"/>
    <property type="evidence" value="ECO:0007669"/>
    <property type="project" value="UniProtKB-EC"/>
</dbReference>
<dbReference type="EMBL" id="JACJJG010000119">
    <property type="protein sequence ID" value="MBM6674726.1"/>
    <property type="molecule type" value="Genomic_DNA"/>
</dbReference>
<dbReference type="InterPro" id="IPR045864">
    <property type="entry name" value="aa-tRNA-synth_II/BPL/LPL"/>
</dbReference>
<dbReference type="Pfam" id="PF10437">
    <property type="entry name" value="Lip_prot_lig_C"/>
    <property type="match status" value="1"/>
</dbReference>
<dbReference type="CDD" id="cd16443">
    <property type="entry name" value="LplA"/>
    <property type="match status" value="1"/>
</dbReference>
<dbReference type="PANTHER" id="PTHR12561">
    <property type="entry name" value="LIPOATE-PROTEIN LIGASE"/>
    <property type="match status" value="1"/>
</dbReference>
<dbReference type="PROSITE" id="PS51733">
    <property type="entry name" value="BPL_LPL_CATALYTIC"/>
    <property type="match status" value="1"/>
</dbReference>
<accession>A0A939B8D9</accession>
<name>A0A939B8D9_9BACT</name>
<protein>
    <recommendedName>
        <fullName evidence="3">lipoate--protein ligase</fullName>
        <ecNumber evidence="3">6.3.1.20</ecNumber>
    </recommendedName>
</protein>
<dbReference type="AlphaFoldDB" id="A0A939B8D9"/>
<dbReference type="InterPro" id="IPR019491">
    <property type="entry name" value="Lipoate_protein_ligase_C"/>
</dbReference>
<comment type="catalytic activity">
    <reaction evidence="7">
        <text>L-lysyl-[lipoyl-carrier protein] + (R)-lipoate + ATP = N(6)-[(R)-lipoyl]-L-lysyl-[lipoyl-carrier protein] + AMP + diphosphate + H(+)</text>
        <dbReference type="Rhea" id="RHEA:49288"/>
        <dbReference type="Rhea" id="RHEA-COMP:10500"/>
        <dbReference type="Rhea" id="RHEA-COMP:10502"/>
        <dbReference type="ChEBI" id="CHEBI:15378"/>
        <dbReference type="ChEBI" id="CHEBI:29969"/>
        <dbReference type="ChEBI" id="CHEBI:30616"/>
        <dbReference type="ChEBI" id="CHEBI:33019"/>
        <dbReference type="ChEBI" id="CHEBI:83088"/>
        <dbReference type="ChEBI" id="CHEBI:83099"/>
        <dbReference type="ChEBI" id="CHEBI:456215"/>
        <dbReference type="EC" id="6.3.1.20"/>
    </reaction>
</comment>
<keyword evidence="4" id="KW-0436">Ligase</keyword>
<evidence type="ECO:0000313" key="9">
    <source>
        <dbReference type="EMBL" id="MBM6674726.1"/>
    </source>
</evidence>
<dbReference type="GO" id="GO:0005524">
    <property type="term" value="F:ATP binding"/>
    <property type="evidence" value="ECO:0007669"/>
    <property type="project" value="UniProtKB-KW"/>
</dbReference>
<reference evidence="9" key="2">
    <citation type="journal article" date="2021" name="Sci. Rep.">
        <title>The distribution of antibiotic resistance genes in chicken gut microbiota commensals.</title>
        <authorList>
            <person name="Juricova H."/>
            <person name="Matiasovicova J."/>
            <person name="Kubasova T."/>
            <person name="Cejkova D."/>
            <person name="Rychlik I."/>
        </authorList>
    </citation>
    <scope>NUCLEOTIDE SEQUENCE</scope>
    <source>
        <strain evidence="9">An824</strain>
    </source>
</reference>
<keyword evidence="6" id="KW-0067">ATP-binding</keyword>
<evidence type="ECO:0000256" key="3">
    <source>
        <dbReference type="ARBA" id="ARBA00012367"/>
    </source>
</evidence>
<keyword evidence="10" id="KW-1185">Reference proteome</keyword>
<dbReference type="Gene3D" id="3.30.930.10">
    <property type="entry name" value="Bira Bifunctional Protein, Domain 2"/>
    <property type="match status" value="1"/>
</dbReference>